<dbReference type="Pfam" id="PF22768">
    <property type="entry name" value="SPP1_Dit"/>
    <property type="match status" value="1"/>
</dbReference>
<accession>A0ABS2EJU4</accession>
<dbReference type="RefSeq" id="WP_204864531.1">
    <property type="nucleotide sequence ID" value="NZ_JACJKH010000027.1"/>
</dbReference>
<reference evidence="2 3" key="1">
    <citation type="journal article" date="2021" name="Sci. Rep.">
        <title>The distribution of antibiotic resistance genes in chicken gut microbiota commensals.</title>
        <authorList>
            <person name="Juricova H."/>
            <person name="Matiasovicova J."/>
            <person name="Kubasova T."/>
            <person name="Cejkova D."/>
            <person name="Rychlik I."/>
        </authorList>
    </citation>
    <scope>NUCLEOTIDE SEQUENCE [LARGE SCALE GENOMIC DNA]</scope>
    <source>
        <strain evidence="2 3">An770</strain>
    </source>
</reference>
<dbReference type="Proteomes" id="UP000775686">
    <property type="component" value="Unassembled WGS sequence"/>
</dbReference>
<name>A0ABS2EJU4_9FIRM</name>
<protein>
    <submittedName>
        <fullName evidence="2">Phage tail family protein</fullName>
    </submittedName>
</protein>
<comment type="caution">
    <text evidence="2">The sequence shown here is derived from an EMBL/GenBank/DDBJ whole genome shotgun (WGS) entry which is preliminary data.</text>
</comment>
<evidence type="ECO:0000259" key="1">
    <source>
        <dbReference type="Pfam" id="PF22768"/>
    </source>
</evidence>
<dbReference type="InterPro" id="IPR054738">
    <property type="entry name" value="Siphovirus-type_tail_C"/>
</dbReference>
<evidence type="ECO:0000313" key="2">
    <source>
        <dbReference type="EMBL" id="MBM6745211.1"/>
    </source>
</evidence>
<dbReference type="EMBL" id="JACJKH010000027">
    <property type="protein sequence ID" value="MBM6745211.1"/>
    <property type="molecule type" value="Genomic_DNA"/>
</dbReference>
<dbReference type="Gene3D" id="2.60.120.860">
    <property type="match status" value="1"/>
</dbReference>
<organism evidence="2 3">
    <name type="scientific">Drancourtella massiliensis</name>
    <dbReference type="NCBI Taxonomy" id="1632013"/>
    <lineage>
        <taxon>Bacteria</taxon>
        <taxon>Bacillati</taxon>
        <taxon>Bacillota</taxon>
        <taxon>Clostridia</taxon>
        <taxon>Eubacteriales</taxon>
        <taxon>Oscillospiraceae</taxon>
        <taxon>Drancourtella</taxon>
    </lineage>
</organism>
<proteinExistence type="predicted"/>
<dbReference type="Gene3D" id="2.40.30.200">
    <property type="match status" value="1"/>
</dbReference>
<keyword evidence="3" id="KW-1185">Reference proteome</keyword>
<sequence length="249" mass="27268">MGTGAKLNGKHTETDYGLKLLSIEIGIPETLSEREQLSGRNIYVNTGNKGVFKQRPITLTFDRMGDYEDWLECISLISADVAGQEVKLELDSQPGYYYYGVAAVSTTKENNVVTSFVISMTADPLKYADPISTTLEDASSRVLDVFGDYETPCIIELVPSGAITRYTIKGAARNPITGEEEDIAIKNLSAGKKVIIDGEACTVTENGANKYADTEMWEFPTLLPGENALTFTSSSVPCDVTIKYKPRYI</sequence>
<gene>
    <name evidence="2" type="ORF">H6A32_13045</name>
</gene>
<feature type="domain" description="Siphovirus-type tail component C-terminal" evidence="1">
    <location>
        <begin position="147"/>
        <end position="248"/>
    </location>
</feature>
<evidence type="ECO:0000313" key="3">
    <source>
        <dbReference type="Proteomes" id="UP000775686"/>
    </source>
</evidence>